<keyword evidence="2 5" id="KW-0808">Transferase</keyword>
<evidence type="ECO:0000313" key="6">
    <source>
        <dbReference type="Proteomes" id="UP000193228"/>
    </source>
</evidence>
<proteinExistence type="predicted"/>
<dbReference type="RefSeq" id="WP_167387410.1">
    <property type="nucleotide sequence ID" value="NZ_FXAT01000001.1"/>
</dbReference>
<reference evidence="6" key="1">
    <citation type="submission" date="2017-04" db="EMBL/GenBank/DDBJ databases">
        <authorList>
            <person name="Varghese N."/>
            <person name="Submissions S."/>
        </authorList>
    </citation>
    <scope>NUCLEOTIDE SEQUENCE [LARGE SCALE GENOMIC DNA]</scope>
    <source>
        <strain evidence="6">LMG 29540</strain>
    </source>
</reference>
<dbReference type="InterPro" id="IPR041698">
    <property type="entry name" value="Methyltransf_25"/>
</dbReference>
<dbReference type="Pfam" id="PF13649">
    <property type="entry name" value="Methyltransf_25"/>
    <property type="match status" value="1"/>
</dbReference>
<keyword evidence="1 5" id="KW-0489">Methyltransferase</keyword>
<evidence type="ECO:0000313" key="5">
    <source>
        <dbReference type="EMBL" id="SMG06726.1"/>
    </source>
</evidence>
<evidence type="ECO:0000256" key="2">
    <source>
        <dbReference type="ARBA" id="ARBA00022679"/>
    </source>
</evidence>
<dbReference type="PANTHER" id="PTHR43464:SF19">
    <property type="entry name" value="UBIQUINONE BIOSYNTHESIS O-METHYLTRANSFERASE, MITOCHONDRIAL"/>
    <property type="match status" value="1"/>
</dbReference>
<name>A0A1X7HXM2_9BURK</name>
<accession>A0A1X7HXM2</accession>
<sequence length="254" mass="28213">MDSQFDDLAIAYEESLDSMPFRKHIELNSFLSVVGDVHGLRVLDLGCGSGLYTRELKRRGAAKVTGADISVGMMDYAARREARENLGVDYLVHDAMSSSADENRSLIGQFDLVVSVYVLPYANTEARLASLCMTARKALSSPGQRFVAFTLNPDFCPDAHWYSHYGFSLSQTDNRRRDGAIVHLTAEVGEHAVSVDAFYWSKSAHERALSSAGFDNAQWIKPWLSDEGKELLEPSYWSNYLTSPHAIIIDAMSS</sequence>
<dbReference type="EMBL" id="FXAT01000001">
    <property type="protein sequence ID" value="SMG06726.1"/>
    <property type="molecule type" value="Genomic_DNA"/>
</dbReference>
<evidence type="ECO:0000256" key="1">
    <source>
        <dbReference type="ARBA" id="ARBA00022603"/>
    </source>
</evidence>
<organism evidence="5 6">
    <name type="scientific">Paraburkholderia susongensis</name>
    <dbReference type="NCBI Taxonomy" id="1515439"/>
    <lineage>
        <taxon>Bacteria</taxon>
        <taxon>Pseudomonadati</taxon>
        <taxon>Pseudomonadota</taxon>
        <taxon>Betaproteobacteria</taxon>
        <taxon>Burkholderiales</taxon>
        <taxon>Burkholderiaceae</taxon>
        <taxon>Paraburkholderia</taxon>
    </lineage>
</organism>
<keyword evidence="3" id="KW-0949">S-adenosyl-L-methionine</keyword>
<feature type="domain" description="Methyltransferase" evidence="4">
    <location>
        <begin position="42"/>
        <end position="129"/>
    </location>
</feature>
<dbReference type="GO" id="GO:0008168">
    <property type="term" value="F:methyltransferase activity"/>
    <property type="evidence" value="ECO:0007669"/>
    <property type="project" value="UniProtKB-KW"/>
</dbReference>
<dbReference type="CDD" id="cd02440">
    <property type="entry name" value="AdoMet_MTases"/>
    <property type="match status" value="1"/>
</dbReference>
<dbReference type="SUPFAM" id="SSF53335">
    <property type="entry name" value="S-adenosyl-L-methionine-dependent methyltransferases"/>
    <property type="match status" value="1"/>
</dbReference>
<dbReference type="STRING" id="1515439.SAMN06265784_101128"/>
<dbReference type="PANTHER" id="PTHR43464">
    <property type="entry name" value="METHYLTRANSFERASE"/>
    <property type="match status" value="1"/>
</dbReference>
<dbReference type="Proteomes" id="UP000193228">
    <property type="component" value="Unassembled WGS sequence"/>
</dbReference>
<dbReference type="InterPro" id="IPR029063">
    <property type="entry name" value="SAM-dependent_MTases_sf"/>
</dbReference>
<evidence type="ECO:0000256" key="3">
    <source>
        <dbReference type="ARBA" id="ARBA00022691"/>
    </source>
</evidence>
<dbReference type="GO" id="GO:0032259">
    <property type="term" value="P:methylation"/>
    <property type="evidence" value="ECO:0007669"/>
    <property type="project" value="UniProtKB-KW"/>
</dbReference>
<evidence type="ECO:0000259" key="4">
    <source>
        <dbReference type="Pfam" id="PF13649"/>
    </source>
</evidence>
<protein>
    <submittedName>
        <fullName evidence="5">Methyltransferase domain-containing protein</fullName>
    </submittedName>
</protein>
<gene>
    <name evidence="5" type="ORF">SAMN06265784_101128</name>
</gene>
<dbReference type="Gene3D" id="3.40.50.150">
    <property type="entry name" value="Vaccinia Virus protein VP39"/>
    <property type="match status" value="1"/>
</dbReference>
<keyword evidence="6" id="KW-1185">Reference proteome</keyword>
<dbReference type="AlphaFoldDB" id="A0A1X7HXM2"/>